<feature type="domain" description="Importin subunit beta-1/Transportin-1-like TPR repeats" evidence="6">
    <location>
        <begin position="87"/>
        <end position="312"/>
    </location>
</feature>
<dbReference type="InterPro" id="IPR016024">
    <property type="entry name" value="ARM-type_fold"/>
</dbReference>
<evidence type="ECO:0000259" key="6">
    <source>
        <dbReference type="Pfam" id="PF25574"/>
    </source>
</evidence>
<dbReference type="GO" id="GO:0006606">
    <property type="term" value="P:protein import into nucleus"/>
    <property type="evidence" value="ECO:0007669"/>
    <property type="project" value="InterPro"/>
</dbReference>
<proteinExistence type="predicted"/>
<organism evidence="7 8">
    <name type="scientific">Exocentrus adspersus</name>
    <dbReference type="NCBI Taxonomy" id="1586481"/>
    <lineage>
        <taxon>Eukaryota</taxon>
        <taxon>Metazoa</taxon>
        <taxon>Ecdysozoa</taxon>
        <taxon>Arthropoda</taxon>
        <taxon>Hexapoda</taxon>
        <taxon>Insecta</taxon>
        <taxon>Pterygota</taxon>
        <taxon>Neoptera</taxon>
        <taxon>Endopterygota</taxon>
        <taxon>Coleoptera</taxon>
        <taxon>Polyphaga</taxon>
        <taxon>Cucujiformia</taxon>
        <taxon>Chrysomeloidea</taxon>
        <taxon>Cerambycidae</taxon>
        <taxon>Lamiinae</taxon>
        <taxon>Acanthocinini</taxon>
        <taxon>Exocentrus</taxon>
    </lineage>
</organism>
<name>A0AAV8V7P1_9CUCU</name>
<dbReference type="InterPro" id="IPR040122">
    <property type="entry name" value="Importin_beta"/>
</dbReference>
<evidence type="ECO:0000256" key="5">
    <source>
        <dbReference type="ARBA" id="ARBA00022927"/>
    </source>
</evidence>
<evidence type="ECO:0000256" key="2">
    <source>
        <dbReference type="ARBA" id="ARBA00022448"/>
    </source>
</evidence>
<keyword evidence="4" id="KW-0677">Repeat</keyword>
<reference evidence="7 8" key="1">
    <citation type="journal article" date="2023" name="Insect Mol. Biol.">
        <title>Genome sequencing provides insights into the evolution of gene families encoding plant cell wall-degrading enzymes in longhorned beetles.</title>
        <authorList>
            <person name="Shin N.R."/>
            <person name="Okamura Y."/>
            <person name="Kirsch R."/>
            <person name="Pauchet Y."/>
        </authorList>
    </citation>
    <scope>NUCLEOTIDE SEQUENCE [LARGE SCALE GENOMIC DNA]</scope>
    <source>
        <strain evidence="7">EAD_L_NR</strain>
    </source>
</reference>
<dbReference type="Proteomes" id="UP001159042">
    <property type="component" value="Unassembled WGS sequence"/>
</dbReference>
<keyword evidence="3" id="KW-0963">Cytoplasm</keyword>
<dbReference type="EMBL" id="JANEYG010000333">
    <property type="protein sequence ID" value="KAJ8910215.1"/>
    <property type="molecule type" value="Genomic_DNA"/>
</dbReference>
<keyword evidence="8" id="KW-1185">Reference proteome</keyword>
<sequence>MDVCERDRARGGKMISISLRLHIFLHGVALKIVFGNSCRTGGLHIWQTQEMPTRDRVTYLNPSLREAETRCMGQIPFGDLALLKWGVQEDALMAVSTLVEVLGEGFIKYMDAFKPFLYLGLKNHQEYQVCGTAVGLTGDIFRALKLKILPYCDEIMTLLLENLGDQSVHRSVKPQILSVFGDMVLSIGPEFKKYLDIVLSTLAQASQAQVDRNDFDMIDYLNELREGVLDAYTGIIQGLKGDGPTPSPDVLILEPHIPFIVQFITVVAQDTEHSDGTVAVAAGIVGDLCTAFGAPMVQLLDLEPINEMLAQGRRSRVNRTKTLATWATKELRKLKAANSTAAAASCVSSYEVISIEINLTFLDDVKFASQVESNTEFGNVLFL</sequence>
<dbReference type="Gene3D" id="1.25.10.10">
    <property type="entry name" value="Leucine-rich Repeat Variant"/>
    <property type="match status" value="1"/>
</dbReference>
<dbReference type="GO" id="GO:0005737">
    <property type="term" value="C:cytoplasm"/>
    <property type="evidence" value="ECO:0007669"/>
    <property type="project" value="UniProtKB-SubCell"/>
</dbReference>
<evidence type="ECO:0000256" key="1">
    <source>
        <dbReference type="ARBA" id="ARBA00004496"/>
    </source>
</evidence>
<dbReference type="SUPFAM" id="SSF48371">
    <property type="entry name" value="ARM repeat"/>
    <property type="match status" value="1"/>
</dbReference>
<dbReference type="AlphaFoldDB" id="A0AAV8V7P1"/>
<comment type="subcellular location">
    <subcellularLocation>
        <location evidence="1">Cytoplasm</location>
    </subcellularLocation>
</comment>
<dbReference type="Pfam" id="PF25574">
    <property type="entry name" value="TPR_IMB1"/>
    <property type="match status" value="1"/>
</dbReference>
<dbReference type="InterPro" id="IPR011989">
    <property type="entry name" value="ARM-like"/>
</dbReference>
<evidence type="ECO:0000256" key="3">
    <source>
        <dbReference type="ARBA" id="ARBA00022490"/>
    </source>
</evidence>
<dbReference type="PANTHER" id="PTHR10527">
    <property type="entry name" value="IMPORTIN BETA"/>
    <property type="match status" value="1"/>
</dbReference>
<evidence type="ECO:0000256" key="4">
    <source>
        <dbReference type="ARBA" id="ARBA00022737"/>
    </source>
</evidence>
<dbReference type="InterPro" id="IPR058584">
    <property type="entry name" value="IMB1_TNPO1-like_TPR"/>
</dbReference>
<evidence type="ECO:0000313" key="8">
    <source>
        <dbReference type="Proteomes" id="UP001159042"/>
    </source>
</evidence>
<keyword evidence="5" id="KW-0653">Protein transport</keyword>
<keyword evidence="2" id="KW-0813">Transport</keyword>
<evidence type="ECO:0000313" key="7">
    <source>
        <dbReference type="EMBL" id="KAJ8910215.1"/>
    </source>
</evidence>
<gene>
    <name evidence="7" type="ORF">NQ315_013792</name>
</gene>
<accession>A0AAV8V7P1</accession>
<protein>
    <recommendedName>
        <fullName evidence="6">Importin subunit beta-1/Transportin-1-like TPR repeats domain-containing protein</fullName>
    </recommendedName>
</protein>
<comment type="caution">
    <text evidence="7">The sequence shown here is derived from an EMBL/GenBank/DDBJ whole genome shotgun (WGS) entry which is preliminary data.</text>
</comment>